<organism evidence="1 2">
    <name type="scientific">Capnocytophaga canis</name>
    <dbReference type="NCBI Taxonomy" id="1848903"/>
    <lineage>
        <taxon>Bacteria</taxon>
        <taxon>Pseudomonadati</taxon>
        <taxon>Bacteroidota</taxon>
        <taxon>Flavobacteriia</taxon>
        <taxon>Flavobacteriales</taxon>
        <taxon>Flavobacteriaceae</taxon>
        <taxon>Capnocytophaga</taxon>
    </lineage>
</organism>
<evidence type="ECO:0008006" key="3">
    <source>
        <dbReference type="Google" id="ProtNLM"/>
    </source>
</evidence>
<dbReference type="Proteomes" id="UP000038200">
    <property type="component" value="Unassembled WGS sequence"/>
</dbReference>
<dbReference type="PROSITE" id="PS51257">
    <property type="entry name" value="PROKAR_LIPOPROTEIN"/>
    <property type="match status" value="1"/>
</dbReference>
<dbReference type="EMBL" id="CDOL01000229">
    <property type="protein sequence ID" value="CEN53339.1"/>
    <property type="molecule type" value="Genomic_DNA"/>
</dbReference>
<dbReference type="OrthoDB" id="1011336at2"/>
<sequence>MRKLLLTLFVTGATLVGCSKSDDLPQEIETKASMTVKLHDTFENTLYSSLIYSFALIKDEKGNNAEYFEMEINSETDFDAKIKITNAKFVEETIIRKTIQKGNNKFTFSPKWKFDDLKNVTTSGNTYFSFEIIDEKTNKSLDNKDLQLAYRSINECVFAAVEDGELIDLSPLFTSYVNEDSPVIDPFLKEVGDFWKLAKTLDNRIPEFYGWAGQQLGDEYAVNQMAMIIAYLRGNNFTYSSITDTSNSSQKIFSQYVRFIDNTIKNKQANCVDGSVLLASIFKKIGFNTFLVLEPGHMYIGVELVSREHLYIETTAIGTIQNPLMDSLRKPNESKIIDIQEARRIGIKPIQ</sequence>
<dbReference type="RefSeq" id="WP_042008139.1">
    <property type="nucleotide sequence ID" value="NZ_CDOL01000229.1"/>
</dbReference>
<reference evidence="1 2" key="1">
    <citation type="submission" date="2015-01" db="EMBL/GenBank/DDBJ databases">
        <authorList>
            <person name="Xiang T."/>
            <person name="Song Y."/>
            <person name="Huang L."/>
            <person name="Wang B."/>
            <person name="Wu P."/>
        </authorList>
    </citation>
    <scope>NUCLEOTIDE SEQUENCE [LARGE SCALE GENOMIC DNA]</scope>
    <source>
        <strain evidence="1 2">CcD93</strain>
    </source>
</reference>
<evidence type="ECO:0000313" key="1">
    <source>
        <dbReference type="EMBL" id="CEN53339.1"/>
    </source>
</evidence>
<proteinExistence type="predicted"/>
<accession>A0A0B7IRV1</accession>
<evidence type="ECO:0000313" key="2">
    <source>
        <dbReference type="Proteomes" id="UP000038200"/>
    </source>
</evidence>
<dbReference type="AlphaFoldDB" id="A0A0B7IRV1"/>
<protein>
    <recommendedName>
        <fullName evidence="3">Transglutaminase-like domain-containing protein</fullName>
    </recommendedName>
</protein>
<name>A0A0B7IRV1_9FLAO</name>
<gene>
    <name evidence="1" type="ORF">CCAND93_400016</name>
</gene>